<sequence length="254" mass="27761">MKFAAFAIVAMANVVAGADPMPTALPPSKALEVAQSVSAPEGVEFTGSIEKIEQPTDATEIINALQTHDDADGDKKEEFGWGSGYGLDDWDNWGSWSNFGPYRFGFQCGGIPGWTFPLHYWTLFGAETLIDRLSERRYRGTERRLNAAVVAQDCVVGVGASIEPVVLLAVQSLSEKPIQLIAGCRSSLRVGGYDRDGNAANALKLVLRRWDSYHKMNPVLQMLTSICLALRYRAHVQVDRDAASQLLSQVRGCP</sequence>
<comment type="caution">
    <text evidence="2">The sequence shown here is derived from an EMBL/GenBank/DDBJ whole genome shotgun (WGS) entry which is preliminary data.</text>
</comment>
<feature type="signal peptide" evidence="1">
    <location>
        <begin position="1"/>
        <end position="17"/>
    </location>
</feature>
<gene>
    <name evidence="2" type="ORF">PF008_g26597</name>
</gene>
<evidence type="ECO:0008006" key="4">
    <source>
        <dbReference type="Google" id="ProtNLM"/>
    </source>
</evidence>
<accession>A0A6G0QGM3</accession>
<reference evidence="2 3" key="1">
    <citation type="submission" date="2018-09" db="EMBL/GenBank/DDBJ databases">
        <title>Genomic investigation of the strawberry pathogen Phytophthora fragariae indicates pathogenicity is determined by transcriptional variation in three key races.</title>
        <authorList>
            <person name="Adams T.M."/>
            <person name="Armitage A.D."/>
            <person name="Sobczyk M.K."/>
            <person name="Bates H.J."/>
            <person name="Dunwell J.M."/>
            <person name="Nellist C.F."/>
            <person name="Harrison R.J."/>
        </authorList>
    </citation>
    <scope>NUCLEOTIDE SEQUENCE [LARGE SCALE GENOMIC DNA]</scope>
    <source>
        <strain evidence="2 3">NOV-77</strain>
    </source>
</reference>
<feature type="chain" id="PRO_5026005968" description="RxLR effector protein" evidence="1">
    <location>
        <begin position="18"/>
        <end position="254"/>
    </location>
</feature>
<keyword evidence="1" id="KW-0732">Signal</keyword>
<dbReference type="EMBL" id="QXFY01003280">
    <property type="protein sequence ID" value="KAE9286733.1"/>
    <property type="molecule type" value="Genomic_DNA"/>
</dbReference>
<name>A0A6G0QGM3_9STRA</name>
<evidence type="ECO:0000313" key="2">
    <source>
        <dbReference type="EMBL" id="KAE9286733.1"/>
    </source>
</evidence>
<evidence type="ECO:0000256" key="1">
    <source>
        <dbReference type="SAM" id="SignalP"/>
    </source>
</evidence>
<dbReference type="Proteomes" id="UP000486351">
    <property type="component" value="Unassembled WGS sequence"/>
</dbReference>
<organism evidence="2 3">
    <name type="scientific">Phytophthora fragariae</name>
    <dbReference type="NCBI Taxonomy" id="53985"/>
    <lineage>
        <taxon>Eukaryota</taxon>
        <taxon>Sar</taxon>
        <taxon>Stramenopiles</taxon>
        <taxon>Oomycota</taxon>
        <taxon>Peronosporomycetes</taxon>
        <taxon>Peronosporales</taxon>
        <taxon>Peronosporaceae</taxon>
        <taxon>Phytophthora</taxon>
    </lineage>
</organism>
<protein>
    <recommendedName>
        <fullName evidence="4">RxLR effector protein</fullName>
    </recommendedName>
</protein>
<evidence type="ECO:0000313" key="3">
    <source>
        <dbReference type="Proteomes" id="UP000486351"/>
    </source>
</evidence>
<proteinExistence type="predicted"/>
<dbReference type="AlphaFoldDB" id="A0A6G0QGM3"/>